<dbReference type="Gene3D" id="3.40.395.10">
    <property type="entry name" value="Adenoviral Proteinase, Chain A"/>
    <property type="match status" value="1"/>
</dbReference>
<keyword evidence="4" id="KW-1185">Reference proteome</keyword>
<evidence type="ECO:0000256" key="2">
    <source>
        <dbReference type="SAM" id="MobiDB-lite"/>
    </source>
</evidence>
<organism evidence="3 4">
    <name type="scientific">Fusarium piperis</name>
    <dbReference type="NCBI Taxonomy" id="1435070"/>
    <lineage>
        <taxon>Eukaryota</taxon>
        <taxon>Fungi</taxon>
        <taxon>Dikarya</taxon>
        <taxon>Ascomycota</taxon>
        <taxon>Pezizomycotina</taxon>
        <taxon>Sordariomycetes</taxon>
        <taxon>Hypocreomycetidae</taxon>
        <taxon>Hypocreales</taxon>
        <taxon>Nectriaceae</taxon>
        <taxon>Fusarium</taxon>
        <taxon>Fusarium solani species complex</taxon>
    </lineage>
</organism>
<evidence type="ECO:0000313" key="3">
    <source>
        <dbReference type="EMBL" id="KAJ4314653.1"/>
    </source>
</evidence>
<dbReference type="SUPFAM" id="SSF54001">
    <property type="entry name" value="Cysteine proteinases"/>
    <property type="match status" value="1"/>
</dbReference>
<protein>
    <submittedName>
        <fullName evidence="3">Uncharacterized protein</fullName>
    </submittedName>
</protein>
<feature type="compositionally biased region" description="Basic and acidic residues" evidence="2">
    <location>
        <begin position="154"/>
        <end position="169"/>
    </location>
</feature>
<dbReference type="Proteomes" id="UP001140502">
    <property type="component" value="Unassembled WGS sequence"/>
</dbReference>
<feature type="region of interest" description="Disordered" evidence="2">
    <location>
        <begin position="238"/>
        <end position="308"/>
    </location>
</feature>
<gene>
    <name evidence="3" type="ORF">N0V84_008780</name>
</gene>
<keyword evidence="1" id="KW-0175">Coiled coil</keyword>
<evidence type="ECO:0000256" key="1">
    <source>
        <dbReference type="SAM" id="Coils"/>
    </source>
</evidence>
<feature type="region of interest" description="Disordered" evidence="2">
    <location>
        <begin position="109"/>
        <end position="201"/>
    </location>
</feature>
<accession>A0A9W9BJC0</accession>
<dbReference type="AlphaFoldDB" id="A0A9W9BJC0"/>
<dbReference type="OrthoDB" id="5085208at2759"/>
<evidence type="ECO:0000313" key="4">
    <source>
        <dbReference type="Proteomes" id="UP001140502"/>
    </source>
</evidence>
<reference evidence="3" key="1">
    <citation type="submission" date="2022-10" db="EMBL/GenBank/DDBJ databases">
        <title>Tapping the CABI collections for fungal endophytes: first genome assemblies for Collariella, Neodidymelliopsis, Ascochyta clinopodiicola, Didymella pomorum, Didymosphaeria variabile, Neocosmospora piperis and Neocucurbitaria cava.</title>
        <authorList>
            <person name="Hill R."/>
        </authorList>
    </citation>
    <scope>NUCLEOTIDE SEQUENCE</scope>
    <source>
        <strain evidence="3">IMI 366586</strain>
    </source>
</reference>
<sequence>MNSPPTERSPPTDTTFLTTHEDRIFWLDQAWKGSWLPEDAGVRWEGTDDALAYYMVKITHVALDRGIRLTSLWDAESPHGYLRRAVTKDSEPHPLTPDIINEVYESIMASESSAPNDTSSEHSSDKSDDEDSVDLPDAPQAQETTTAQFQPLPKTEHEFRSKLPNEHQDGPSTKPPHTRHEDQHSPLSRPSRRATDAAFSATGQKLTAEVIAITGIATQEDPIEKNALLQPAFPALMGSPDLSTRPGVRASPDGLLQPHSSSMQPPEHSLFPFVSSPLADEPQNRVPSPNSPATPHRKRKRDMTSVTSTPAYSVISERLSGPLSVEKIVRQLTCDVQLTDDIVELICQAIVVEHGGDNVRMLSPLWFEADELSTLPQSIRGLDQEQTICFPIHHKLSKHWTMGIARVHLNQVVLTFHDSIRCSERANAVRRRFQAWMEKVKLKQPLIFQTKECTQQEDGVSCGVHAAVCLRRDLRGETCCDPIEPWSEKRAMLETLGSVRETSPIHSTVFPLLRELRNRQSLGADPSIVSTPRRGGSAVPITVPEESEVQIIQPPMGIGYLLDGLSLETLQGRFKDAETRLNEAINARDNAQETLRDLGINQRLIHDMYPRIIRYVQSCGISMDEHSDATMAVQRNMKPEGLNQGQISQHRQNIMGDFLRASEREGVERALAAIREYQARVFADIGNAQQMLNQRNEEITSIGGEVASLQEICEAKKTLEKYSGSDWLAYFQSL</sequence>
<name>A0A9W9BJC0_9HYPO</name>
<proteinExistence type="predicted"/>
<comment type="caution">
    <text evidence="3">The sequence shown here is derived from an EMBL/GenBank/DDBJ whole genome shotgun (WGS) entry which is preliminary data.</text>
</comment>
<feature type="coiled-coil region" evidence="1">
    <location>
        <begin position="567"/>
        <end position="601"/>
    </location>
</feature>
<dbReference type="InterPro" id="IPR038765">
    <property type="entry name" value="Papain-like_cys_pep_sf"/>
</dbReference>
<dbReference type="EMBL" id="JAPEUR010000224">
    <property type="protein sequence ID" value="KAJ4314653.1"/>
    <property type="molecule type" value="Genomic_DNA"/>
</dbReference>